<dbReference type="AlphaFoldDB" id="A0AAV8V101"/>
<feature type="compositionally biased region" description="Basic residues" evidence="1">
    <location>
        <begin position="104"/>
        <end position="122"/>
    </location>
</feature>
<feature type="compositionally biased region" description="Basic residues" evidence="1">
    <location>
        <begin position="182"/>
        <end position="195"/>
    </location>
</feature>
<name>A0AAV8V101_9RHOD</name>
<dbReference type="EMBL" id="JAMWBK010000001">
    <property type="protein sequence ID" value="KAJ8908511.1"/>
    <property type="molecule type" value="Genomic_DNA"/>
</dbReference>
<reference evidence="2 3" key="1">
    <citation type="journal article" date="2023" name="Nat. Commun.">
        <title>Origin of minicircular mitochondrial genomes in red algae.</title>
        <authorList>
            <person name="Lee Y."/>
            <person name="Cho C.H."/>
            <person name="Lee Y.M."/>
            <person name="Park S.I."/>
            <person name="Yang J.H."/>
            <person name="West J.A."/>
            <person name="Bhattacharya D."/>
            <person name="Yoon H.S."/>
        </authorList>
    </citation>
    <scope>NUCLEOTIDE SEQUENCE [LARGE SCALE GENOMIC DNA]</scope>
    <source>
        <strain evidence="2 3">CCMP1338</strain>
        <tissue evidence="2">Whole cell</tissue>
    </source>
</reference>
<dbReference type="Proteomes" id="UP001157974">
    <property type="component" value="Unassembled WGS sequence"/>
</dbReference>
<feature type="compositionally biased region" description="Acidic residues" evidence="1">
    <location>
        <begin position="203"/>
        <end position="219"/>
    </location>
</feature>
<feature type="compositionally biased region" description="Basic and acidic residues" evidence="1">
    <location>
        <begin position="123"/>
        <end position="132"/>
    </location>
</feature>
<feature type="region of interest" description="Disordered" evidence="1">
    <location>
        <begin position="1"/>
        <end position="228"/>
    </location>
</feature>
<evidence type="ECO:0000313" key="3">
    <source>
        <dbReference type="Proteomes" id="UP001157974"/>
    </source>
</evidence>
<protein>
    <submittedName>
        <fullName evidence="2">Uncharacterized protein</fullName>
    </submittedName>
</protein>
<proteinExistence type="predicted"/>
<keyword evidence="3" id="KW-1185">Reference proteome</keyword>
<evidence type="ECO:0000256" key="1">
    <source>
        <dbReference type="SAM" id="MobiDB-lite"/>
    </source>
</evidence>
<evidence type="ECO:0000313" key="2">
    <source>
        <dbReference type="EMBL" id="KAJ8908511.1"/>
    </source>
</evidence>
<gene>
    <name evidence="2" type="ORF">NDN08_005219</name>
</gene>
<accession>A0AAV8V101</accession>
<sequence>MVRTRSSGGVMRDVEAEGASGRARKRAALTEIQENVPKRTRRGKVESIPATDDLKARDGGKYVQGGREGSGKREGDVGGDNPRRSGGRRVAPKAEDVPQVNKLPSKKTKRPGSRRPQKRTKKQKEEERRADSSELVPADVLPGPRRPSFGGSSDDSNQNKKVITYSKKTQRESRQPLTTHLRAIRRKSSIRKRRSSAGSCTIDGEDDELFELESEEDGSPEGKESARMERFLEQQRRIWDEIDKYELEET</sequence>
<feature type="compositionally biased region" description="Polar residues" evidence="1">
    <location>
        <begin position="150"/>
        <end position="161"/>
    </location>
</feature>
<comment type="caution">
    <text evidence="2">The sequence shown here is derived from an EMBL/GenBank/DDBJ whole genome shotgun (WGS) entry which is preliminary data.</text>
</comment>
<organism evidence="2 3">
    <name type="scientific">Rhodosorus marinus</name>
    <dbReference type="NCBI Taxonomy" id="101924"/>
    <lineage>
        <taxon>Eukaryota</taxon>
        <taxon>Rhodophyta</taxon>
        <taxon>Stylonematophyceae</taxon>
        <taxon>Stylonematales</taxon>
        <taxon>Stylonemataceae</taxon>
        <taxon>Rhodosorus</taxon>
    </lineage>
</organism>